<gene>
    <name evidence="1" type="ORF">PIOMA14_II_0383</name>
</gene>
<accession>A0A0T7AP92</accession>
<evidence type="ECO:0000313" key="1">
    <source>
        <dbReference type="EMBL" id="BAU18888.1"/>
    </source>
</evidence>
<dbReference type="Proteomes" id="UP000217431">
    <property type="component" value="Chromosome II"/>
</dbReference>
<reference evidence="1 2" key="1">
    <citation type="journal article" date="2016" name="DNA Res.">
        <title>The complete genome sequencing of Prevotella intermedia strain OMA14 and a subsequent fine-scale, intra-species genomic comparison reveal an unusual amplification of conjugative and mobile transposons and identify a novel Prevotella-lineage-specific repeat.</title>
        <authorList>
            <person name="Naito M."/>
            <person name="Ogura Y."/>
            <person name="Itoh T."/>
            <person name="Shoji M."/>
            <person name="Okamoto M."/>
            <person name="Hayashi T."/>
            <person name="Nakayama K."/>
        </authorList>
    </citation>
    <scope>NUCLEOTIDE SEQUENCE [LARGE SCALE GENOMIC DNA]</scope>
    <source>
        <strain evidence="1 2">OMA14</strain>
    </source>
</reference>
<protein>
    <recommendedName>
        <fullName evidence="3">ATP-dependent serine protease</fullName>
    </recommendedName>
</protein>
<evidence type="ECO:0000313" key="2">
    <source>
        <dbReference type="Proteomes" id="UP000217431"/>
    </source>
</evidence>
<dbReference type="EMBL" id="AP014598">
    <property type="protein sequence ID" value="BAU18888.1"/>
    <property type="molecule type" value="Genomic_DNA"/>
</dbReference>
<dbReference type="InterPro" id="IPR027417">
    <property type="entry name" value="P-loop_NTPase"/>
</dbReference>
<evidence type="ECO:0008006" key="3">
    <source>
        <dbReference type="Google" id="ProtNLM"/>
    </source>
</evidence>
<dbReference type="SUPFAM" id="SSF52540">
    <property type="entry name" value="P-loop containing nucleoside triphosphate hydrolases"/>
    <property type="match status" value="1"/>
</dbReference>
<organism evidence="1 2">
    <name type="scientific">Prevotella intermedia</name>
    <dbReference type="NCBI Taxonomy" id="28131"/>
    <lineage>
        <taxon>Bacteria</taxon>
        <taxon>Pseudomonadati</taxon>
        <taxon>Bacteroidota</taxon>
        <taxon>Bacteroidia</taxon>
        <taxon>Bacteroidales</taxon>
        <taxon>Prevotellaceae</taxon>
        <taxon>Prevotella</taxon>
    </lineage>
</organism>
<proteinExistence type="predicted"/>
<dbReference type="Gene3D" id="3.40.50.300">
    <property type="entry name" value="P-loop containing nucleotide triphosphate hydrolases"/>
    <property type="match status" value="1"/>
</dbReference>
<dbReference type="AlphaFoldDB" id="A0A0T7AP92"/>
<sequence>MKKALSMVDLMRKNREVYAFEGALREAFGQPEQNGVWFIWGRSGNGKTSFVLQLCKELTHYGKVAYDSLEEGDSLTMQNALVRVGMGDVGRQFVLLNESLKELDTRLKRRRSPDIVVVDSFQYAHIDLKQYEEFIDQHKNKLIIFVSQADGMKPLGRTAQSAMYSASLKIWVEGYRAISKGRYFGNRGYYTIWAERAEEYWGE</sequence>
<dbReference type="RefSeq" id="WP_096408827.1">
    <property type="nucleotide sequence ID" value="NZ_AP014598.1"/>
</dbReference>
<name>A0A0T7AP92_PREIN</name>